<dbReference type="InterPro" id="IPR033182">
    <property type="entry name" value="MIC26/MIC27_animal"/>
</dbReference>
<sequence length="253" mass="27449">MYHKMVVKRIIVPVSSSVLLAATVVASSDSKDEQEKKNLIRARDLSIYSKPAQQTNVQEETEPKSQSALLSVVRQVREGVWAVSDQFNQVSSQFNNIVETGKAHTSSTIQILREEDNYPQRYGAIAAGGLLGYIIAIRRGWFRRIIYTGTGATAVAAICYPEEAKEYSSEGFKQAKRYIVIAYHFLNGVMRDYVGLQLPSLPGPLSSGDTSVPTSASLMPPPATAPSHISAGPIPLPPIDLPTSVSASQKTQG</sequence>
<evidence type="ECO:0000256" key="5">
    <source>
        <dbReference type="ARBA" id="ARBA00023128"/>
    </source>
</evidence>
<reference evidence="10" key="1">
    <citation type="submission" date="2015-11" db="EMBL/GenBank/DDBJ databases">
        <title>De novo transcriptome assembly of four potential Pierce s Disease insect vectors from Arizona vineyards.</title>
        <authorList>
            <person name="Tassone E.E."/>
        </authorList>
    </citation>
    <scope>NUCLEOTIDE SEQUENCE</scope>
</reference>
<evidence type="ECO:0000256" key="6">
    <source>
        <dbReference type="ARBA" id="ARBA00023136"/>
    </source>
</evidence>
<dbReference type="Pfam" id="PF09769">
    <property type="entry name" value="ApoO"/>
    <property type="match status" value="1"/>
</dbReference>
<protein>
    <recommendedName>
        <fullName evidence="7">MICOS complex subunit</fullName>
    </recommendedName>
</protein>
<evidence type="ECO:0000256" key="8">
    <source>
        <dbReference type="SAM" id="MobiDB-lite"/>
    </source>
</evidence>
<keyword evidence="3" id="KW-0812">Transmembrane</keyword>
<comment type="function">
    <text evidence="7">Component of the MICOS complex, a large protein complex of the mitochondrial inner membrane that plays crucial roles in the maintenance of crista junctions, inner membrane architecture, and formation of contact sites to the outer membrane.</text>
</comment>
<dbReference type="AlphaFoldDB" id="A0A1B6H1I0"/>
<evidence type="ECO:0000256" key="7">
    <source>
        <dbReference type="RuleBase" id="RU363021"/>
    </source>
</evidence>
<name>A0A1B6H1I0_9HEMI</name>
<keyword evidence="5 7" id="KW-0496">Mitochondrion</keyword>
<comment type="subcellular location">
    <subcellularLocation>
        <location evidence="7">Mitochondrion inner membrane</location>
    </subcellularLocation>
    <subcellularLocation>
        <location evidence="1">Mitochondrion membrane</location>
    </subcellularLocation>
</comment>
<keyword evidence="4" id="KW-1133">Transmembrane helix</keyword>
<feature type="compositionally biased region" description="Polar residues" evidence="8">
    <location>
        <begin position="243"/>
        <end position="253"/>
    </location>
</feature>
<evidence type="ECO:0000256" key="4">
    <source>
        <dbReference type="ARBA" id="ARBA00022989"/>
    </source>
</evidence>
<evidence type="ECO:0000256" key="3">
    <source>
        <dbReference type="ARBA" id="ARBA00022692"/>
    </source>
</evidence>
<evidence type="ECO:0000256" key="1">
    <source>
        <dbReference type="ARBA" id="ARBA00004325"/>
    </source>
</evidence>
<evidence type="ECO:0000313" key="10">
    <source>
        <dbReference type="EMBL" id="JAS68525.1"/>
    </source>
</evidence>
<organism evidence="10">
    <name type="scientific">Cuerna arida</name>
    <dbReference type="NCBI Taxonomy" id="1464854"/>
    <lineage>
        <taxon>Eukaryota</taxon>
        <taxon>Metazoa</taxon>
        <taxon>Ecdysozoa</taxon>
        <taxon>Arthropoda</taxon>
        <taxon>Hexapoda</taxon>
        <taxon>Insecta</taxon>
        <taxon>Pterygota</taxon>
        <taxon>Neoptera</taxon>
        <taxon>Paraneoptera</taxon>
        <taxon>Hemiptera</taxon>
        <taxon>Auchenorrhyncha</taxon>
        <taxon>Membracoidea</taxon>
        <taxon>Cicadellidae</taxon>
        <taxon>Cicadellinae</taxon>
        <taxon>Proconiini</taxon>
        <taxon>Cuerna</taxon>
    </lineage>
</organism>
<evidence type="ECO:0000256" key="9">
    <source>
        <dbReference type="SAM" id="SignalP"/>
    </source>
</evidence>
<gene>
    <name evidence="10" type="ORF">g.16531</name>
</gene>
<proteinExistence type="inferred from homology"/>
<feature type="signal peptide" evidence="9">
    <location>
        <begin position="1"/>
        <end position="26"/>
    </location>
</feature>
<keyword evidence="6" id="KW-0472">Membrane</keyword>
<feature type="region of interest" description="Disordered" evidence="8">
    <location>
        <begin position="205"/>
        <end position="253"/>
    </location>
</feature>
<accession>A0A1B6H1I0</accession>
<comment type="subunit">
    <text evidence="7">Component of the mitochondrial contact site and cristae organizing system (MICOS) complex.</text>
</comment>
<dbReference type="EMBL" id="GECZ01001244">
    <property type="protein sequence ID" value="JAS68525.1"/>
    <property type="molecule type" value="Transcribed_RNA"/>
</dbReference>
<dbReference type="GO" id="GO:0061617">
    <property type="term" value="C:MICOS complex"/>
    <property type="evidence" value="ECO:0007669"/>
    <property type="project" value="UniProtKB-UniRule"/>
</dbReference>
<dbReference type="InterPro" id="IPR019166">
    <property type="entry name" value="MIC26/MIC27"/>
</dbReference>
<keyword evidence="9" id="KW-0732">Signal</keyword>
<dbReference type="GO" id="GO:0042407">
    <property type="term" value="P:cristae formation"/>
    <property type="evidence" value="ECO:0007669"/>
    <property type="project" value="InterPro"/>
</dbReference>
<comment type="similarity">
    <text evidence="2">Belongs to the apolipoprotein O/MICOS complex subunit Mic27 family.</text>
</comment>
<evidence type="ECO:0000256" key="2">
    <source>
        <dbReference type="ARBA" id="ARBA00010904"/>
    </source>
</evidence>
<dbReference type="PANTHER" id="PTHR14564">
    <property type="entry name" value="MICOS COMPLEX SUBUNIT MIC26 / MIC27 FAMILY MEMBER"/>
    <property type="match status" value="1"/>
</dbReference>
<feature type="chain" id="PRO_5008583990" description="MICOS complex subunit" evidence="9">
    <location>
        <begin position="27"/>
        <end position="253"/>
    </location>
</feature>
<keyword evidence="7" id="KW-0999">Mitochondrion inner membrane</keyword>